<dbReference type="EC" id="2.7.7.3" evidence="9"/>
<comment type="function">
    <text evidence="9">Reversibly transfers an adenylyl group from ATP to 4'-phosphopantetheine, yielding dephospho-CoA (dPCoA) and pyrophosphate.</text>
</comment>
<evidence type="ECO:0000256" key="2">
    <source>
        <dbReference type="ARBA" id="ARBA00022679"/>
    </source>
</evidence>
<dbReference type="NCBIfam" id="TIGR00125">
    <property type="entry name" value="cyt_tran_rel"/>
    <property type="match status" value="1"/>
</dbReference>
<reference evidence="11 12" key="1">
    <citation type="submission" date="2020-08" db="EMBL/GenBank/DDBJ databases">
        <title>Genome public.</title>
        <authorList>
            <person name="Liu C."/>
            <person name="Sun Q."/>
        </authorList>
    </citation>
    <scope>NUCLEOTIDE SEQUENCE [LARGE SCALE GENOMIC DNA]</scope>
    <source>
        <strain evidence="11 12">BX1</strain>
    </source>
</reference>
<keyword evidence="7 9" id="KW-0173">Coenzyme A biosynthesis</keyword>
<keyword evidence="4 9" id="KW-0547">Nucleotide-binding</keyword>
<feature type="binding site" evidence="9">
    <location>
        <position position="99"/>
    </location>
    <ligand>
        <name>ATP</name>
        <dbReference type="ChEBI" id="CHEBI:30616"/>
    </ligand>
</feature>
<dbReference type="SUPFAM" id="SSF52374">
    <property type="entry name" value="Nucleotidylyl transferase"/>
    <property type="match status" value="1"/>
</dbReference>
<keyword evidence="2 9" id="KW-0808">Transferase</keyword>
<dbReference type="EMBL" id="JACRTB010000002">
    <property type="protein sequence ID" value="MBC8574989.1"/>
    <property type="molecule type" value="Genomic_DNA"/>
</dbReference>
<accession>A0ABR7NF08</accession>
<dbReference type="PANTHER" id="PTHR21342:SF1">
    <property type="entry name" value="PHOSPHOPANTETHEINE ADENYLYLTRANSFERASE"/>
    <property type="match status" value="1"/>
</dbReference>
<feature type="binding site" evidence="9">
    <location>
        <position position="74"/>
    </location>
    <ligand>
        <name>substrate</name>
    </ligand>
</feature>
<evidence type="ECO:0000256" key="7">
    <source>
        <dbReference type="ARBA" id="ARBA00022993"/>
    </source>
</evidence>
<evidence type="ECO:0000256" key="1">
    <source>
        <dbReference type="ARBA" id="ARBA00022490"/>
    </source>
</evidence>
<dbReference type="CDD" id="cd02163">
    <property type="entry name" value="PPAT"/>
    <property type="match status" value="1"/>
</dbReference>
<feature type="binding site" evidence="9">
    <location>
        <position position="10"/>
    </location>
    <ligand>
        <name>substrate</name>
    </ligand>
</feature>
<dbReference type="InterPro" id="IPR001980">
    <property type="entry name" value="PPAT"/>
</dbReference>
<comment type="subcellular location">
    <subcellularLocation>
        <location evidence="9">Cytoplasm</location>
    </subcellularLocation>
</comment>
<dbReference type="HAMAP" id="MF_00151">
    <property type="entry name" value="PPAT_bact"/>
    <property type="match status" value="1"/>
</dbReference>
<evidence type="ECO:0000259" key="10">
    <source>
        <dbReference type="Pfam" id="PF01467"/>
    </source>
</evidence>
<comment type="cofactor">
    <cofactor evidence="9">
        <name>Mg(2+)</name>
        <dbReference type="ChEBI" id="CHEBI:18420"/>
    </cofactor>
</comment>
<comment type="similarity">
    <text evidence="9">Belongs to the bacterial CoaD family.</text>
</comment>
<protein>
    <recommendedName>
        <fullName evidence="9">Phosphopantetheine adenylyltransferase</fullName>
        <ecNumber evidence="9">2.7.7.3</ecNumber>
    </recommendedName>
    <alternativeName>
        <fullName evidence="9">Dephospho-CoA pyrophosphorylase</fullName>
    </alternativeName>
    <alternativeName>
        <fullName evidence="9">Pantetheine-phosphate adenylyltransferase</fullName>
        <shortName evidence="9">PPAT</shortName>
    </alternativeName>
</protein>
<dbReference type="NCBIfam" id="TIGR01510">
    <property type="entry name" value="coaD_prev_kdtB"/>
    <property type="match status" value="1"/>
</dbReference>
<proteinExistence type="inferred from homology"/>
<evidence type="ECO:0000313" key="12">
    <source>
        <dbReference type="Proteomes" id="UP000658131"/>
    </source>
</evidence>
<sequence>MMRTAICPGSFDPVTYGHLDIFKRASKLFDRVIVLVSINPDKHPCFTPEERMEMIREVTAEIPNIEVDCYAGLLSSYAQQHEAAAIVKGLRAMSDFEYEFQMALTNKKLYPYAETVFLTTSMYNMYLSSSLVRQIAMLGGDLSGLVPRCLHERVYRKFRREEDAGDEH</sequence>
<evidence type="ECO:0000256" key="3">
    <source>
        <dbReference type="ARBA" id="ARBA00022695"/>
    </source>
</evidence>
<feature type="binding site" evidence="9">
    <location>
        <position position="88"/>
    </location>
    <ligand>
        <name>substrate</name>
    </ligand>
</feature>
<dbReference type="Pfam" id="PF01467">
    <property type="entry name" value="CTP_transf_like"/>
    <property type="match status" value="1"/>
</dbReference>
<evidence type="ECO:0000256" key="8">
    <source>
        <dbReference type="ARBA" id="ARBA00029346"/>
    </source>
</evidence>
<feature type="binding site" evidence="9">
    <location>
        <begin position="89"/>
        <end position="91"/>
    </location>
    <ligand>
        <name>ATP</name>
        <dbReference type="ChEBI" id="CHEBI:30616"/>
    </ligand>
</feature>
<feature type="binding site" evidence="9">
    <location>
        <begin position="10"/>
        <end position="11"/>
    </location>
    <ligand>
        <name>ATP</name>
        <dbReference type="ChEBI" id="CHEBI:30616"/>
    </ligand>
</feature>
<dbReference type="Proteomes" id="UP000658131">
    <property type="component" value="Unassembled WGS sequence"/>
</dbReference>
<evidence type="ECO:0000256" key="5">
    <source>
        <dbReference type="ARBA" id="ARBA00022840"/>
    </source>
</evidence>
<evidence type="ECO:0000256" key="9">
    <source>
        <dbReference type="HAMAP-Rule" id="MF_00151"/>
    </source>
</evidence>
<comment type="subunit">
    <text evidence="9">Homohexamer.</text>
</comment>
<dbReference type="Gene3D" id="3.40.50.620">
    <property type="entry name" value="HUPs"/>
    <property type="match status" value="1"/>
</dbReference>
<feature type="binding site" evidence="9">
    <location>
        <begin position="124"/>
        <end position="130"/>
    </location>
    <ligand>
        <name>ATP</name>
        <dbReference type="ChEBI" id="CHEBI:30616"/>
    </ligand>
</feature>
<dbReference type="PRINTS" id="PR01020">
    <property type="entry name" value="LPSBIOSNTHSS"/>
</dbReference>
<keyword evidence="1 9" id="KW-0963">Cytoplasm</keyword>
<keyword evidence="12" id="KW-1185">Reference proteome</keyword>
<evidence type="ECO:0000256" key="6">
    <source>
        <dbReference type="ARBA" id="ARBA00022842"/>
    </source>
</evidence>
<keyword evidence="5 9" id="KW-0067">ATP-binding</keyword>
<gene>
    <name evidence="9 11" type="primary">coaD</name>
    <name evidence="11" type="ORF">H8717_00990</name>
</gene>
<comment type="pathway">
    <text evidence="9">Cofactor biosynthesis; coenzyme A biosynthesis; CoA from (R)-pantothenate: step 4/5.</text>
</comment>
<feature type="site" description="Transition state stabilizer" evidence="9">
    <location>
        <position position="18"/>
    </location>
</feature>
<feature type="domain" description="Cytidyltransferase-like" evidence="10">
    <location>
        <begin position="6"/>
        <end position="134"/>
    </location>
</feature>
<dbReference type="InterPro" id="IPR004821">
    <property type="entry name" value="Cyt_trans-like"/>
</dbReference>
<keyword evidence="3 9" id="KW-0548">Nucleotidyltransferase</keyword>
<comment type="catalytic activity">
    <reaction evidence="8 9">
        <text>(R)-4'-phosphopantetheine + ATP + H(+) = 3'-dephospho-CoA + diphosphate</text>
        <dbReference type="Rhea" id="RHEA:19801"/>
        <dbReference type="ChEBI" id="CHEBI:15378"/>
        <dbReference type="ChEBI" id="CHEBI:30616"/>
        <dbReference type="ChEBI" id="CHEBI:33019"/>
        <dbReference type="ChEBI" id="CHEBI:57328"/>
        <dbReference type="ChEBI" id="CHEBI:61723"/>
        <dbReference type="EC" id="2.7.7.3"/>
    </reaction>
</comment>
<name>A0ABR7NF08_9FIRM</name>
<evidence type="ECO:0000313" key="11">
    <source>
        <dbReference type="EMBL" id="MBC8574989.1"/>
    </source>
</evidence>
<keyword evidence="6 9" id="KW-0460">Magnesium</keyword>
<dbReference type="PANTHER" id="PTHR21342">
    <property type="entry name" value="PHOSPHOPANTETHEINE ADENYLYLTRANSFERASE"/>
    <property type="match status" value="1"/>
</dbReference>
<dbReference type="InterPro" id="IPR014729">
    <property type="entry name" value="Rossmann-like_a/b/a_fold"/>
</dbReference>
<dbReference type="GO" id="GO:0004595">
    <property type="term" value="F:pantetheine-phosphate adenylyltransferase activity"/>
    <property type="evidence" value="ECO:0007669"/>
    <property type="project" value="UniProtKB-EC"/>
</dbReference>
<evidence type="ECO:0000256" key="4">
    <source>
        <dbReference type="ARBA" id="ARBA00022741"/>
    </source>
</evidence>
<feature type="binding site" evidence="9">
    <location>
        <position position="42"/>
    </location>
    <ligand>
        <name>substrate</name>
    </ligand>
</feature>
<feature type="binding site" evidence="9">
    <location>
        <position position="18"/>
    </location>
    <ligand>
        <name>ATP</name>
        <dbReference type="ChEBI" id="CHEBI:30616"/>
    </ligand>
</feature>
<comment type="caution">
    <text evidence="11">The sequence shown here is derived from an EMBL/GenBank/DDBJ whole genome shotgun (WGS) entry which is preliminary data.</text>
</comment>
<organism evidence="11 12">
    <name type="scientific">Yanshouia hominis</name>
    <dbReference type="NCBI Taxonomy" id="2763673"/>
    <lineage>
        <taxon>Bacteria</taxon>
        <taxon>Bacillati</taxon>
        <taxon>Bacillota</taxon>
        <taxon>Clostridia</taxon>
        <taxon>Eubacteriales</taxon>
        <taxon>Oscillospiraceae</taxon>
        <taxon>Yanshouia</taxon>
    </lineage>
</organism>